<name>A0A081NCF4_9GAMM</name>
<proteinExistence type="predicted"/>
<gene>
    <name evidence="1" type="ORF">GZ78_22955</name>
</gene>
<dbReference type="Proteomes" id="UP000028073">
    <property type="component" value="Unassembled WGS sequence"/>
</dbReference>
<dbReference type="EMBL" id="JOKH01000006">
    <property type="protein sequence ID" value="KEQ16127.1"/>
    <property type="molecule type" value="Genomic_DNA"/>
</dbReference>
<comment type="caution">
    <text evidence="1">The sequence shown here is derived from an EMBL/GenBank/DDBJ whole genome shotgun (WGS) entry which is preliminary data.</text>
</comment>
<organism evidence="1 2">
    <name type="scientific">Endozoicomonas numazuensis</name>
    <dbReference type="NCBI Taxonomy" id="1137799"/>
    <lineage>
        <taxon>Bacteria</taxon>
        <taxon>Pseudomonadati</taxon>
        <taxon>Pseudomonadota</taxon>
        <taxon>Gammaproteobacteria</taxon>
        <taxon>Oceanospirillales</taxon>
        <taxon>Endozoicomonadaceae</taxon>
        <taxon>Endozoicomonas</taxon>
    </lineage>
</organism>
<sequence length="69" mass="8075">MLKIKRLKNKESLKALKKPGRLTLFFNTKHLSLNLLLRKPHLQWQVIPIAFSDLSTDHSGCTFPKQNKY</sequence>
<evidence type="ECO:0000313" key="1">
    <source>
        <dbReference type="EMBL" id="KEQ16127.1"/>
    </source>
</evidence>
<evidence type="ECO:0000313" key="2">
    <source>
        <dbReference type="Proteomes" id="UP000028073"/>
    </source>
</evidence>
<dbReference type="AlphaFoldDB" id="A0A081NCF4"/>
<reference evidence="1 2" key="1">
    <citation type="submission" date="2014-06" db="EMBL/GenBank/DDBJ databases">
        <title>Whole Genome Sequences of Three Symbiotic Endozoicomonas Bacteria.</title>
        <authorList>
            <person name="Neave M.J."/>
            <person name="Apprill A."/>
            <person name="Voolstra C.R."/>
        </authorList>
    </citation>
    <scope>NUCLEOTIDE SEQUENCE [LARGE SCALE GENOMIC DNA]</scope>
    <source>
        <strain evidence="1 2">DSM 25634</strain>
    </source>
</reference>
<accession>A0A081NCF4</accession>
<dbReference type="STRING" id="1137799.GZ78_22955"/>
<protein>
    <submittedName>
        <fullName evidence="1">Uncharacterized protein</fullName>
    </submittedName>
</protein>
<keyword evidence="2" id="KW-1185">Reference proteome</keyword>